<dbReference type="EMBL" id="ML119731">
    <property type="protein sequence ID" value="RPA77140.1"/>
    <property type="molecule type" value="Genomic_DNA"/>
</dbReference>
<dbReference type="AlphaFoldDB" id="A0A3N4HZ60"/>
<reference evidence="2 3" key="1">
    <citation type="journal article" date="2018" name="Nat. Ecol. Evol.">
        <title>Pezizomycetes genomes reveal the molecular basis of ectomycorrhizal truffle lifestyle.</title>
        <authorList>
            <person name="Murat C."/>
            <person name="Payen T."/>
            <person name="Noel B."/>
            <person name="Kuo A."/>
            <person name="Morin E."/>
            <person name="Chen J."/>
            <person name="Kohler A."/>
            <person name="Krizsan K."/>
            <person name="Balestrini R."/>
            <person name="Da Silva C."/>
            <person name="Montanini B."/>
            <person name="Hainaut M."/>
            <person name="Levati E."/>
            <person name="Barry K.W."/>
            <person name="Belfiori B."/>
            <person name="Cichocki N."/>
            <person name="Clum A."/>
            <person name="Dockter R.B."/>
            <person name="Fauchery L."/>
            <person name="Guy J."/>
            <person name="Iotti M."/>
            <person name="Le Tacon F."/>
            <person name="Lindquist E.A."/>
            <person name="Lipzen A."/>
            <person name="Malagnac F."/>
            <person name="Mello A."/>
            <person name="Molinier V."/>
            <person name="Miyauchi S."/>
            <person name="Poulain J."/>
            <person name="Riccioni C."/>
            <person name="Rubini A."/>
            <person name="Sitrit Y."/>
            <person name="Splivallo R."/>
            <person name="Traeger S."/>
            <person name="Wang M."/>
            <person name="Zifcakova L."/>
            <person name="Wipf D."/>
            <person name="Zambonelli A."/>
            <person name="Paolocci F."/>
            <person name="Nowrousian M."/>
            <person name="Ottonello S."/>
            <person name="Baldrian P."/>
            <person name="Spatafora J.W."/>
            <person name="Henrissat B."/>
            <person name="Nagy L.G."/>
            <person name="Aury J.M."/>
            <person name="Wincker P."/>
            <person name="Grigoriev I.V."/>
            <person name="Bonfante P."/>
            <person name="Martin F.M."/>
        </authorList>
    </citation>
    <scope>NUCLEOTIDE SEQUENCE [LARGE SCALE GENOMIC DNA]</scope>
    <source>
        <strain evidence="2 3">RN42</strain>
    </source>
</reference>
<organism evidence="2 3">
    <name type="scientific">Ascobolus immersus RN42</name>
    <dbReference type="NCBI Taxonomy" id="1160509"/>
    <lineage>
        <taxon>Eukaryota</taxon>
        <taxon>Fungi</taxon>
        <taxon>Dikarya</taxon>
        <taxon>Ascomycota</taxon>
        <taxon>Pezizomycotina</taxon>
        <taxon>Pezizomycetes</taxon>
        <taxon>Pezizales</taxon>
        <taxon>Ascobolaceae</taxon>
        <taxon>Ascobolus</taxon>
    </lineage>
</organism>
<sequence length="115" mass="13542">MGEPRDWIYPSFLPFFRHLLDLHHTSYHPLYYQGSSTFYPALPVLYRIDSCLLFILNPSCILCIHLCIFNLFSSLFLFSQPKIEFVFLLFFKKALPHLACFFFIAAWVLVLLQTG</sequence>
<feature type="transmembrane region" description="Helical" evidence="1">
    <location>
        <begin position="52"/>
        <end position="78"/>
    </location>
</feature>
<keyword evidence="1" id="KW-0812">Transmembrane</keyword>
<name>A0A3N4HZ60_ASCIM</name>
<feature type="transmembrane region" description="Helical" evidence="1">
    <location>
        <begin position="90"/>
        <end position="112"/>
    </location>
</feature>
<dbReference type="Proteomes" id="UP000275078">
    <property type="component" value="Unassembled WGS sequence"/>
</dbReference>
<keyword evidence="3" id="KW-1185">Reference proteome</keyword>
<accession>A0A3N4HZ60</accession>
<keyword evidence="1" id="KW-1133">Transmembrane helix</keyword>
<keyword evidence="1" id="KW-0472">Membrane</keyword>
<evidence type="ECO:0000256" key="1">
    <source>
        <dbReference type="SAM" id="Phobius"/>
    </source>
</evidence>
<evidence type="ECO:0000313" key="3">
    <source>
        <dbReference type="Proteomes" id="UP000275078"/>
    </source>
</evidence>
<proteinExistence type="predicted"/>
<evidence type="ECO:0000313" key="2">
    <source>
        <dbReference type="EMBL" id="RPA77140.1"/>
    </source>
</evidence>
<gene>
    <name evidence="2" type="ORF">BJ508DRAFT_173473</name>
</gene>
<protein>
    <submittedName>
        <fullName evidence="2">Uncharacterized protein</fullName>
    </submittedName>
</protein>